<dbReference type="Proteomes" id="UP001341840">
    <property type="component" value="Unassembled WGS sequence"/>
</dbReference>
<feature type="region of interest" description="Disordered" evidence="1">
    <location>
        <begin position="15"/>
        <end position="36"/>
    </location>
</feature>
<sequence length="77" mass="8102">MSSLLVLSAVTRATSTSADVKHQNRRASTSSLSAPSKSFKYSHTMAAFSAVSSRVSSSFSTSDLSKSSSQPQILLIC</sequence>
<evidence type="ECO:0000256" key="1">
    <source>
        <dbReference type="SAM" id="MobiDB-lite"/>
    </source>
</evidence>
<evidence type="ECO:0008006" key="4">
    <source>
        <dbReference type="Google" id="ProtNLM"/>
    </source>
</evidence>
<proteinExistence type="predicted"/>
<accession>A0ABU6UCS3</accession>
<organism evidence="2 3">
    <name type="scientific">Stylosanthes scabra</name>
    <dbReference type="NCBI Taxonomy" id="79078"/>
    <lineage>
        <taxon>Eukaryota</taxon>
        <taxon>Viridiplantae</taxon>
        <taxon>Streptophyta</taxon>
        <taxon>Embryophyta</taxon>
        <taxon>Tracheophyta</taxon>
        <taxon>Spermatophyta</taxon>
        <taxon>Magnoliopsida</taxon>
        <taxon>eudicotyledons</taxon>
        <taxon>Gunneridae</taxon>
        <taxon>Pentapetalae</taxon>
        <taxon>rosids</taxon>
        <taxon>fabids</taxon>
        <taxon>Fabales</taxon>
        <taxon>Fabaceae</taxon>
        <taxon>Papilionoideae</taxon>
        <taxon>50 kb inversion clade</taxon>
        <taxon>dalbergioids sensu lato</taxon>
        <taxon>Dalbergieae</taxon>
        <taxon>Pterocarpus clade</taxon>
        <taxon>Stylosanthes</taxon>
    </lineage>
</organism>
<keyword evidence="3" id="KW-1185">Reference proteome</keyword>
<comment type="caution">
    <text evidence="2">The sequence shown here is derived from an EMBL/GenBank/DDBJ whole genome shotgun (WGS) entry which is preliminary data.</text>
</comment>
<reference evidence="2 3" key="1">
    <citation type="journal article" date="2023" name="Plants (Basel)">
        <title>Bridging the Gap: Combining Genomics and Transcriptomics Approaches to Understand Stylosanthes scabra, an Orphan Legume from the Brazilian Caatinga.</title>
        <authorList>
            <person name="Ferreira-Neto J.R.C."/>
            <person name="da Silva M.D."/>
            <person name="Binneck E."/>
            <person name="de Melo N.F."/>
            <person name="da Silva R.H."/>
            <person name="de Melo A.L.T.M."/>
            <person name="Pandolfi V."/>
            <person name="Bustamante F.O."/>
            <person name="Brasileiro-Vidal A.C."/>
            <person name="Benko-Iseppon A.M."/>
        </authorList>
    </citation>
    <scope>NUCLEOTIDE SEQUENCE [LARGE SCALE GENOMIC DNA]</scope>
    <source>
        <tissue evidence="2">Leaves</tissue>
    </source>
</reference>
<gene>
    <name evidence="2" type="ORF">PIB30_028568</name>
</gene>
<evidence type="ECO:0000313" key="2">
    <source>
        <dbReference type="EMBL" id="MED6157976.1"/>
    </source>
</evidence>
<dbReference type="EMBL" id="JASCZI010120942">
    <property type="protein sequence ID" value="MED6157976.1"/>
    <property type="molecule type" value="Genomic_DNA"/>
</dbReference>
<name>A0ABU6UCS3_9FABA</name>
<evidence type="ECO:0000313" key="3">
    <source>
        <dbReference type="Proteomes" id="UP001341840"/>
    </source>
</evidence>
<protein>
    <recommendedName>
        <fullName evidence="4">Secreted protein</fullName>
    </recommendedName>
</protein>